<keyword evidence="2" id="KW-1185">Reference proteome</keyword>
<gene>
    <name evidence="1" type="ORF">GCM10022392_09110</name>
</gene>
<name>A0ABP7WJA3_9SPHI</name>
<dbReference type="RefSeq" id="WP_345101276.1">
    <property type="nucleotide sequence ID" value="NZ_BAABCV010000003.1"/>
</dbReference>
<dbReference type="EMBL" id="BAABCV010000003">
    <property type="protein sequence ID" value="GAA4089842.1"/>
    <property type="molecule type" value="Genomic_DNA"/>
</dbReference>
<evidence type="ECO:0000313" key="1">
    <source>
        <dbReference type="EMBL" id="GAA4089842.1"/>
    </source>
</evidence>
<evidence type="ECO:0000313" key="2">
    <source>
        <dbReference type="Proteomes" id="UP001500841"/>
    </source>
</evidence>
<sequence>MKANHYVLILLNVLTLLACKNKNRHSVSEAIKSESNTHTDNATVAIAKVAADKLIIPGKSIRQIALNEARSQVMAQLGKPDSADAAMGKSVATWYTDHSKKGYATNIYFTTDKGNDDTARVKVIRITSPSFKINNRLYTGVLLADAQKLYKLDKLGTFKLNNSKRTLYDDSAAGVTFEADRSNNITGIAIHEAGKNVLNAYMAFFGEVNADK</sequence>
<dbReference type="Proteomes" id="UP001500841">
    <property type="component" value="Unassembled WGS sequence"/>
</dbReference>
<accession>A0ABP7WJA3</accession>
<comment type="caution">
    <text evidence="1">The sequence shown here is derived from an EMBL/GenBank/DDBJ whole genome shotgun (WGS) entry which is preliminary data.</text>
</comment>
<reference evidence="2" key="1">
    <citation type="journal article" date="2019" name="Int. J. Syst. Evol. Microbiol.">
        <title>The Global Catalogue of Microorganisms (GCM) 10K type strain sequencing project: providing services to taxonomists for standard genome sequencing and annotation.</title>
        <authorList>
            <consortium name="The Broad Institute Genomics Platform"/>
            <consortium name="The Broad Institute Genome Sequencing Center for Infectious Disease"/>
            <person name="Wu L."/>
            <person name="Ma J."/>
        </authorList>
    </citation>
    <scope>NUCLEOTIDE SEQUENCE [LARGE SCALE GENOMIC DNA]</scope>
    <source>
        <strain evidence="2">JCM 17085</strain>
    </source>
</reference>
<dbReference type="PROSITE" id="PS51257">
    <property type="entry name" value="PROKAR_LIPOPROTEIN"/>
    <property type="match status" value="1"/>
</dbReference>
<organism evidence="1 2">
    <name type="scientific">Mucilaginibacter panaciglaebae</name>
    <dbReference type="NCBI Taxonomy" id="502331"/>
    <lineage>
        <taxon>Bacteria</taxon>
        <taxon>Pseudomonadati</taxon>
        <taxon>Bacteroidota</taxon>
        <taxon>Sphingobacteriia</taxon>
        <taxon>Sphingobacteriales</taxon>
        <taxon>Sphingobacteriaceae</taxon>
        <taxon>Mucilaginibacter</taxon>
    </lineage>
</organism>
<proteinExistence type="predicted"/>
<protein>
    <submittedName>
        <fullName evidence="1">Uncharacterized protein</fullName>
    </submittedName>
</protein>